<dbReference type="AlphaFoldDB" id="A0AAE0QFF8"/>
<dbReference type="PANTHER" id="PTHR22930">
    <property type="match status" value="1"/>
</dbReference>
<accession>A0AAE0QFF8</accession>
<name>A0AAE0QFF8_9TELE</name>
<sequence length="132" mass="14630">MAVVVNPGLDRSGFPNVVGCIDGTHIPIIAPSENEADFVNRRSHLQSYVMPHVITNVETKWRGSVHDSRIYCESTLSNRLECGEIDGFLLGDKGYPCKPTLMTPYPEPEPGPQQCFNVAHCRTRAWGEMTIG</sequence>
<reference evidence="9" key="1">
    <citation type="submission" date="2023-06" db="EMBL/GenBank/DDBJ databases">
        <title>Male Hemibagrus guttatus genome.</title>
        <authorList>
            <person name="Bian C."/>
        </authorList>
    </citation>
    <scope>NUCLEOTIDE SEQUENCE</scope>
    <source>
        <strain evidence="9">Male_cb2023</strain>
        <tissue evidence="9">Muscle</tissue>
    </source>
</reference>
<evidence type="ECO:0000256" key="3">
    <source>
        <dbReference type="ARBA" id="ARBA00006958"/>
    </source>
</evidence>
<evidence type="ECO:0000256" key="2">
    <source>
        <dbReference type="ARBA" id="ARBA00004123"/>
    </source>
</evidence>
<organism evidence="9 10">
    <name type="scientific">Hemibagrus guttatus</name>
    <dbReference type="NCBI Taxonomy" id="175788"/>
    <lineage>
        <taxon>Eukaryota</taxon>
        <taxon>Metazoa</taxon>
        <taxon>Chordata</taxon>
        <taxon>Craniata</taxon>
        <taxon>Vertebrata</taxon>
        <taxon>Euteleostomi</taxon>
        <taxon>Actinopterygii</taxon>
        <taxon>Neopterygii</taxon>
        <taxon>Teleostei</taxon>
        <taxon>Ostariophysi</taxon>
        <taxon>Siluriformes</taxon>
        <taxon>Bagridae</taxon>
        <taxon>Hemibagrus</taxon>
    </lineage>
</organism>
<protein>
    <recommendedName>
        <fullName evidence="8">DDE Tnp4 domain-containing protein</fullName>
    </recommendedName>
</protein>
<gene>
    <name evidence="9" type="ORF">QTP70_027521</name>
</gene>
<dbReference type="GO" id="GO:0005634">
    <property type="term" value="C:nucleus"/>
    <property type="evidence" value="ECO:0007669"/>
    <property type="project" value="UniProtKB-SubCell"/>
</dbReference>
<keyword evidence="4" id="KW-0540">Nuclease</keyword>
<evidence type="ECO:0000256" key="4">
    <source>
        <dbReference type="ARBA" id="ARBA00022722"/>
    </source>
</evidence>
<comment type="caution">
    <text evidence="9">The sequence shown here is derived from an EMBL/GenBank/DDBJ whole genome shotgun (WGS) entry which is preliminary data.</text>
</comment>
<dbReference type="Pfam" id="PF13359">
    <property type="entry name" value="DDE_Tnp_4"/>
    <property type="match status" value="1"/>
</dbReference>
<dbReference type="InterPro" id="IPR027806">
    <property type="entry name" value="HARBI1_dom"/>
</dbReference>
<keyword evidence="7" id="KW-0539">Nucleus</keyword>
<evidence type="ECO:0000256" key="5">
    <source>
        <dbReference type="ARBA" id="ARBA00022723"/>
    </source>
</evidence>
<evidence type="ECO:0000256" key="6">
    <source>
        <dbReference type="ARBA" id="ARBA00022801"/>
    </source>
</evidence>
<evidence type="ECO:0000313" key="10">
    <source>
        <dbReference type="Proteomes" id="UP001274896"/>
    </source>
</evidence>
<dbReference type="PANTHER" id="PTHR22930:SF267">
    <property type="entry name" value="NUCLEASE HARBI1-RELATED"/>
    <property type="match status" value="1"/>
</dbReference>
<evidence type="ECO:0000313" key="9">
    <source>
        <dbReference type="EMBL" id="KAK3519408.1"/>
    </source>
</evidence>
<feature type="non-terminal residue" evidence="9">
    <location>
        <position position="132"/>
    </location>
</feature>
<evidence type="ECO:0000256" key="7">
    <source>
        <dbReference type="ARBA" id="ARBA00023242"/>
    </source>
</evidence>
<dbReference type="GO" id="GO:0016787">
    <property type="term" value="F:hydrolase activity"/>
    <property type="evidence" value="ECO:0007669"/>
    <property type="project" value="UniProtKB-KW"/>
</dbReference>
<comment type="similarity">
    <text evidence="3">Belongs to the HARBI1 family.</text>
</comment>
<dbReference type="GO" id="GO:0004518">
    <property type="term" value="F:nuclease activity"/>
    <property type="evidence" value="ECO:0007669"/>
    <property type="project" value="UniProtKB-KW"/>
</dbReference>
<comment type="cofactor">
    <cofactor evidence="1">
        <name>a divalent metal cation</name>
        <dbReference type="ChEBI" id="CHEBI:60240"/>
    </cofactor>
</comment>
<evidence type="ECO:0000256" key="1">
    <source>
        <dbReference type="ARBA" id="ARBA00001968"/>
    </source>
</evidence>
<feature type="domain" description="DDE Tnp4" evidence="8">
    <location>
        <begin position="21"/>
        <end position="131"/>
    </location>
</feature>
<keyword evidence="5" id="KW-0479">Metal-binding</keyword>
<dbReference type="Proteomes" id="UP001274896">
    <property type="component" value="Unassembled WGS sequence"/>
</dbReference>
<dbReference type="EMBL" id="JAUCMX010000017">
    <property type="protein sequence ID" value="KAK3519408.1"/>
    <property type="molecule type" value="Genomic_DNA"/>
</dbReference>
<dbReference type="GO" id="GO:0046872">
    <property type="term" value="F:metal ion binding"/>
    <property type="evidence" value="ECO:0007669"/>
    <property type="project" value="UniProtKB-KW"/>
</dbReference>
<keyword evidence="6" id="KW-0378">Hydrolase</keyword>
<dbReference type="InterPro" id="IPR045249">
    <property type="entry name" value="HARBI1-like"/>
</dbReference>
<evidence type="ECO:0000259" key="8">
    <source>
        <dbReference type="Pfam" id="PF13359"/>
    </source>
</evidence>
<keyword evidence="10" id="KW-1185">Reference proteome</keyword>
<proteinExistence type="inferred from homology"/>
<comment type="subcellular location">
    <subcellularLocation>
        <location evidence="2">Nucleus</location>
    </subcellularLocation>
</comment>